<accession>A0A9X4MG53</accession>
<gene>
    <name evidence="1" type="ORF">OLX77_06390</name>
</gene>
<comment type="caution">
    <text evidence="1">The sequence shown here is derived from an EMBL/GenBank/DDBJ whole genome shotgun (WGS) entry which is preliminary data.</text>
</comment>
<sequence>MRLIPFFNDRAMDCTQEYLQLITTLDAEIARVAQRHVATLSCGPGCASCCLAFSVLPLEAAWMRQAIAALPATDQEQLERNLTEDPDRCPLLLDDLCSIYAARPIICRTQGLPLAYVDAAREAIEVSACGLNFPDDHAFTLEHLLFMDPFNTRLAELNQAWCRKRTLDPPTRIPLRELACSTPPKP</sequence>
<protein>
    <submittedName>
        <fullName evidence="1">YkgJ family cysteine cluster protein</fullName>
    </submittedName>
</protein>
<dbReference type="InterPro" id="IPR005358">
    <property type="entry name" value="Puta_zinc/iron-chelating_dom"/>
</dbReference>
<dbReference type="RefSeq" id="WP_307632763.1">
    <property type="nucleotide sequence ID" value="NZ_JAPHEH010000001.1"/>
</dbReference>
<name>A0A9X4MG53_9BACT</name>
<evidence type="ECO:0000313" key="1">
    <source>
        <dbReference type="EMBL" id="MDG4475788.1"/>
    </source>
</evidence>
<organism evidence="1 2">
    <name type="scientific">Thiovibrio frasassiensis</name>
    <dbReference type="NCBI Taxonomy" id="2984131"/>
    <lineage>
        <taxon>Bacteria</taxon>
        <taxon>Pseudomonadati</taxon>
        <taxon>Thermodesulfobacteriota</taxon>
        <taxon>Desulfobulbia</taxon>
        <taxon>Desulfobulbales</taxon>
        <taxon>Thiovibrionaceae</taxon>
        <taxon>Thiovibrio</taxon>
    </lineage>
</organism>
<proteinExistence type="predicted"/>
<keyword evidence="2" id="KW-1185">Reference proteome</keyword>
<reference evidence="1" key="2">
    <citation type="submission" date="2022-10" db="EMBL/GenBank/DDBJ databases">
        <authorList>
            <person name="Aronson H.S."/>
        </authorList>
    </citation>
    <scope>NUCLEOTIDE SEQUENCE</scope>
    <source>
        <strain evidence="1">RS19-109</strain>
    </source>
</reference>
<dbReference type="Pfam" id="PF03692">
    <property type="entry name" value="CxxCxxCC"/>
    <property type="match status" value="1"/>
</dbReference>
<dbReference type="AlphaFoldDB" id="A0A9X4MG53"/>
<dbReference type="EMBL" id="JAPHEH010000001">
    <property type="protein sequence ID" value="MDG4475788.1"/>
    <property type="molecule type" value="Genomic_DNA"/>
</dbReference>
<reference evidence="1" key="1">
    <citation type="journal article" date="2022" name="bioRxiv">
        <title>Thiovibrio frasassiensisgen. nov., sp. nov., an autotrophic, elemental sulfur disproportionating bacterium isolated from sulfidic karst sediment, and proposal of Thiovibrionaceae fam. nov.</title>
        <authorList>
            <person name="Aronson H."/>
            <person name="Thomas C."/>
            <person name="Bhattacharyya M."/>
            <person name="Eckstein S."/>
            <person name="Jensen S."/>
            <person name="Barco R."/>
            <person name="Macalady J."/>
            <person name="Amend J."/>
        </authorList>
    </citation>
    <scope>NUCLEOTIDE SEQUENCE</scope>
    <source>
        <strain evidence="1">RS19-109</strain>
    </source>
</reference>
<dbReference type="Proteomes" id="UP001154240">
    <property type="component" value="Unassembled WGS sequence"/>
</dbReference>
<evidence type="ECO:0000313" key="2">
    <source>
        <dbReference type="Proteomes" id="UP001154240"/>
    </source>
</evidence>